<proteinExistence type="predicted"/>
<dbReference type="Proteomes" id="UP000232688">
    <property type="component" value="Unassembled WGS sequence"/>
</dbReference>
<evidence type="ECO:0000256" key="1">
    <source>
        <dbReference type="SAM" id="Phobius"/>
    </source>
</evidence>
<dbReference type="AlphaFoldDB" id="A0A2N0S2A9"/>
<feature type="transmembrane region" description="Helical" evidence="1">
    <location>
        <begin position="12"/>
        <end position="39"/>
    </location>
</feature>
<reference evidence="2 3" key="1">
    <citation type="submission" date="2017-10" db="EMBL/GenBank/DDBJ databases">
        <title>Extensive intraspecific genome diversity in a model arbuscular mycorrhizal fungus.</title>
        <authorList>
            <person name="Chen E.C.H."/>
            <person name="Morin E."/>
            <person name="Baudet D."/>
            <person name="Noel J."/>
            <person name="Ndikumana S."/>
            <person name="Charron P."/>
            <person name="St-Onge C."/>
            <person name="Giorgi J."/>
            <person name="Grigoriev I.V."/>
            <person name="Roux C."/>
            <person name="Martin F.M."/>
            <person name="Corradi N."/>
        </authorList>
    </citation>
    <scope>NUCLEOTIDE SEQUENCE [LARGE SCALE GENOMIC DNA]</scope>
    <source>
        <strain evidence="2 3">A1</strain>
    </source>
</reference>
<keyword evidence="1" id="KW-0812">Transmembrane</keyword>
<feature type="transmembrane region" description="Helical" evidence="1">
    <location>
        <begin position="51"/>
        <end position="68"/>
    </location>
</feature>
<dbReference type="EMBL" id="LLXH01000265">
    <property type="protein sequence ID" value="PKC69688.1"/>
    <property type="molecule type" value="Genomic_DNA"/>
</dbReference>
<dbReference type="VEuPathDB" id="FungiDB:RhiirA1_121497"/>
<gene>
    <name evidence="2" type="ORF">RhiirA1_121497</name>
</gene>
<organism evidence="2 3">
    <name type="scientific">Rhizophagus irregularis</name>
    <dbReference type="NCBI Taxonomy" id="588596"/>
    <lineage>
        <taxon>Eukaryota</taxon>
        <taxon>Fungi</taxon>
        <taxon>Fungi incertae sedis</taxon>
        <taxon>Mucoromycota</taxon>
        <taxon>Glomeromycotina</taxon>
        <taxon>Glomeromycetes</taxon>
        <taxon>Glomerales</taxon>
        <taxon>Glomeraceae</taxon>
        <taxon>Rhizophagus</taxon>
    </lineage>
</organism>
<evidence type="ECO:0000313" key="2">
    <source>
        <dbReference type="EMBL" id="PKC69688.1"/>
    </source>
</evidence>
<comment type="caution">
    <text evidence="2">The sequence shown here is derived from an EMBL/GenBank/DDBJ whole genome shotgun (WGS) entry which is preliminary data.</text>
</comment>
<name>A0A2N0S2A9_9GLOM</name>
<sequence>MSFFQKVAKGNFFLIVNFFLVTLPRYFSVNFFMFILLRLLSYLQSSRERKFLSLISLLNISLLNYVAMRVKVYSFLVRFY</sequence>
<keyword evidence="1" id="KW-1133">Transmembrane helix</keyword>
<keyword evidence="1" id="KW-0472">Membrane</keyword>
<accession>A0A2N0S2A9</accession>
<evidence type="ECO:0000313" key="3">
    <source>
        <dbReference type="Proteomes" id="UP000232688"/>
    </source>
</evidence>
<reference evidence="2 3" key="2">
    <citation type="submission" date="2017-10" db="EMBL/GenBank/DDBJ databases">
        <title>Genome analyses suggest a sexual origin of heterokaryosis in a supposedly ancient asexual fungus.</title>
        <authorList>
            <person name="Corradi N."/>
            <person name="Sedzielewska K."/>
            <person name="Noel J."/>
            <person name="Charron P."/>
            <person name="Farinelli L."/>
            <person name="Marton T."/>
            <person name="Kruger M."/>
            <person name="Pelin A."/>
            <person name="Brachmann A."/>
            <person name="Corradi N."/>
        </authorList>
    </citation>
    <scope>NUCLEOTIDE SEQUENCE [LARGE SCALE GENOMIC DNA]</scope>
    <source>
        <strain evidence="2 3">A1</strain>
    </source>
</reference>
<protein>
    <submittedName>
        <fullName evidence="2">Uncharacterized protein</fullName>
    </submittedName>
</protein>